<dbReference type="GO" id="GO:0043190">
    <property type="term" value="C:ATP-binding cassette (ABC) transporter complex"/>
    <property type="evidence" value="ECO:0007669"/>
    <property type="project" value="InterPro"/>
</dbReference>
<evidence type="ECO:0000256" key="5">
    <source>
        <dbReference type="ARBA" id="ARBA00022989"/>
    </source>
</evidence>
<protein>
    <submittedName>
        <fullName evidence="8">Cobalt ECF transporter T component CbiQ</fullName>
    </submittedName>
</protein>
<gene>
    <name evidence="8" type="primary">cbiQ</name>
    <name evidence="8" type="ORF">COO20_09405</name>
</gene>
<dbReference type="InterPro" id="IPR012809">
    <property type="entry name" value="ECF_CbiQ"/>
</dbReference>
<comment type="subcellular location">
    <subcellularLocation>
        <location evidence="1">Cell membrane</location>
        <topology evidence="1">Multi-pass membrane protein</topology>
    </subcellularLocation>
</comment>
<dbReference type="PANTHER" id="PTHR34857:SF2">
    <property type="entry name" value="SLL0384 PROTEIN"/>
    <property type="match status" value="1"/>
</dbReference>
<name>A0A2N3KUW5_9PROT</name>
<evidence type="ECO:0000256" key="6">
    <source>
        <dbReference type="ARBA" id="ARBA00023136"/>
    </source>
</evidence>
<feature type="transmembrane region" description="Helical" evidence="7">
    <location>
        <begin position="41"/>
        <end position="73"/>
    </location>
</feature>
<keyword evidence="4 7" id="KW-0812">Transmembrane</keyword>
<dbReference type="Proteomes" id="UP000233597">
    <property type="component" value="Unassembled WGS sequence"/>
</dbReference>
<comment type="caution">
    <text evidence="8">The sequence shown here is derived from an EMBL/GenBank/DDBJ whole genome shotgun (WGS) entry which is preliminary data.</text>
</comment>
<dbReference type="CDD" id="cd16914">
    <property type="entry name" value="EcfT"/>
    <property type="match status" value="1"/>
</dbReference>
<proteinExistence type="inferred from homology"/>
<evidence type="ECO:0000256" key="2">
    <source>
        <dbReference type="ARBA" id="ARBA00008564"/>
    </source>
</evidence>
<feature type="transmembrane region" description="Helical" evidence="7">
    <location>
        <begin position="249"/>
        <end position="269"/>
    </location>
</feature>
<dbReference type="GO" id="GO:0006824">
    <property type="term" value="P:cobalt ion transport"/>
    <property type="evidence" value="ECO:0007669"/>
    <property type="project" value="InterPro"/>
</dbReference>
<comment type="similarity">
    <text evidence="2">Belongs to the CbiQ family.</text>
</comment>
<dbReference type="OrthoDB" id="4533at2"/>
<dbReference type="AlphaFoldDB" id="A0A2N3KUW5"/>
<dbReference type="NCBIfam" id="TIGR02454">
    <property type="entry name" value="ECF_T_CbiQ"/>
    <property type="match status" value="1"/>
</dbReference>
<sequence>MVAGQKPRIDQVRMNKHSVLTPASTSHSIGFIGTIDPRVKIAATILLAITLVSFASWQPLVASIAITALIIASSSPDWRKTLRRILAMDGFILITLVLLPFTFPGDVMFTLWGFDASWQGLYRAIMIALKANAVMCGIIAFLGNLSSTELGRGMTGLYLPTKLTTLMMFTVRYIDVLHHEYLRLRQSMRARAFRLKTNRHSWKMTGYLVGMLLVRAHERSERILWAMKCRGFHGHYHFAHLPRPTRRDAAFVLAILFFLAALITLEVLCPPLI</sequence>
<accession>A0A2N3KUW5</accession>
<dbReference type="Pfam" id="PF02361">
    <property type="entry name" value="CbiQ"/>
    <property type="match status" value="1"/>
</dbReference>
<evidence type="ECO:0000313" key="8">
    <source>
        <dbReference type="EMBL" id="PKR54345.1"/>
    </source>
</evidence>
<keyword evidence="3" id="KW-1003">Cell membrane</keyword>
<keyword evidence="5 7" id="KW-1133">Transmembrane helix</keyword>
<feature type="transmembrane region" description="Helical" evidence="7">
    <location>
        <begin position="85"/>
        <end position="103"/>
    </location>
</feature>
<reference evidence="8 9" key="1">
    <citation type="submission" date="2017-09" db="EMBL/GenBank/DDBJ databases">
        <title>Biodiversity and function of Thalassospira species in the particle-attached aromatic-hydrocarbon-degrading consortia from the surface seawater of the South China Sea.</title>
        <authorList>
            <person name="Dong C."/>
            <person name="Liu R."/>
            <person name="Shao Z."/>
        </authorList>
    </citation>
    <scope>NUCLEOTIDE SEQUENCE [LARGE SCALE GENOMIC DNA]</scope>
    <source>
        <strain evidence="8 9">CSC1P2</strain>
    </source>
</reference>
<dbReference type="PANTHER" id="PTHR34857">
    <property type="entry name" value="SLL0384 PROTEIN"/>
    <property type="match status" value="1"/>
</dbReference>
<evidence type="ECO:0000256" key="3">
    <source>
        <dbReference type="ARBA" id="ARBA00022475"/>
    </source>
</evidence>
<evidence type="ECO:0000313" key="9">
    <source>
        <dbReference type="Proteomes" id="UP000233597"/>
    </source>
</evidence>
<feature type="transmembrane region" description="Helical" evidence="7">
    <location>
        <begin position="123"/>
        <end position="145"/>
    </location>
</feature>
<organism evidence="8 9">
    <name type="scientific">Thalassospira marina</name>
    <dbReference type="NCBI Taxonomy" id="2048283"/>
    <lineage>
        <taxon>Bacteria</taxon>
        <taxon>Pseudomonadati</taxon>
        <taxon>Pseudomonadota</taxon>
        <taxon>Alphaproteobacteria</taxon>
        <taxon>Rhodospirillales</taxon>
        <taxon>Thalassospiraceae</taxon>
        <taxon>Thalassospira</taxon>
    </lineage>
</organism>
<dbReference type="InterPro" id="IPR051611">
    <property type="entry name" value="ECF_transporter_component"/>
</dbReference>
<keyword evidence="6 7" id="KW-0472">Membrane</keyword>
<dbReference type="EMBL" id="NWTK01000005">
    <property type="protein sequence ID" value="PKR54345.1"/>
    <property type="molecule type" value="Genomic_DNA"/>
</dbReference>
<evidence type="ECO:0000256" key="7">
    <source>
        <dbReference type="SAM" id="Phobius"/>
    </source>
</evidence>
<evidence type="ECO:0000256" key="4">
    <source>
        <dbReference type="ARBA" id="ARBA00022692"/>
    </source>
</evidence>
<evidence type="ECO:0000256" key="1">
    <source>
        <dbReference type="ARBA" id="ARBA00004651"/>
    </source>
</evidence>
<dbReference type="InterPro" id="IPR003339">
    <property type="entry name" value="ABC/ECF_trnsptr_transmembrane"/>
</dbReference>